<dbReference type="GO" id="GO:0022857">
    <property type="term" value="F:transmembrane transporter activity"/>
    <property type="evidence" value="ECO:0007669"/>
    <property type="project" value="InterPro"/>
</dbReference>
<feature type="transmembrane region" description="Helical" evidence="8">
    <location>
        <begin position="353"/>
        <end position="374"/>
    </location>
</feature>
<feature type="transmembrane region" description="Helical" evidence="8">
    <location>
        <begin position="76"/>
        <end position="95"/>
    </location>
</feature>
<keyword evidence="6 8" id="KW-0472">Membrane</keyword>
<protein>
    <submittedName>
        <fullName evidence="9">Sodium:solute symporter family protein</fullName>
    </submittedName>
</protein>
<feature type="transmembrane region" description="Helical" evidence="8">
    <location>
        <begin position="260"/>
        <end position="283"/>
    </location>
</feature>
<keyword evidence="3" id="KW-0813">Transport</keyword>
<comment type="similarity">
    <text evidence="2 7">Belongs to the sodium:solute symporter (SSF) (TC 2.A.21) family.</text>
</comment>
<evidence type="ECO:0000313" key="9">
    <source>
        <dbReference type="EMBL" id="MDF9407938.1"/>
    </source>
</evidence>
<comment type="caution">
    <text evidence="9">The sequence shown here is derived from an EMBL/GenBank/DDBJ whole genome shotgun (WGS) entry which is preliminary data.</text>
</comment>
<evidence type="ECO:0000256" key="2">
    <source>
        <dbReference type="ARBA" id="ARBA00006434"/>
    </source>
</evidence>
<evidence type="ECO:0000256" key="7">
    <source>
        <dbReference type="RuleBase" id="RU362091"/>
    </source>
</evidence>
<evidence type="ECO:0000256" key="1">
    <source>
        <dbReference type="ARBA" id="ARBA00004141"/>
    </source>
</evidence>
<feature type="transmembrane region" description="Helical" evidence="8">
    <location>
        <begin position="154"/>
        <end position="173"/>
    </location>
</feature>
<feature type="transmembrane region" description="Helical" evidence="8">
    <location>
        <begin position="130"/>
        <end position="148"/>
    </location>
</feature>
<sequence>MYGLTYSHIISIVLTLTFVSLVGIYAGRQVSGAADFTVSGRKAGVILIIGTITGTLVGGASTVGTAELAFRYGMSAWWFTLGAGAGCFLLALLLAKPLRESKLETIPQFLVMNYGPAAGPIASIFSSTGIFLNIIAQILAAIALISPIFQLSSINAALIAIVLVICYVYFGGVMSTGIVGIVKLVILYSSLIVTGLLAYTKVGGAAGIINSFPPFPWLSFFGRGFSTDIAAGFSLIVGVMSTQTYLQAMFSGKDVKTSKLGAICSGVLVLPSGLAGLLVGMYMKLNYPDMIASEALPVFVINFLPPWLGGIVLAVLLVAVIGTAAGLTLGISTMFTRDIYQKYINTQADDRRMLMISRVVLIAVIGLTILFVTGNLKSMILQWSFLSMGLRGACIFLPLLGAVFFKNLVSPIGGILALAVGPMADLAWKLAVPGGIDPLYAGLLASFIVLLICSVMFPASRYPKTN</sequence>
<keyword evidence="10" id="KW-1185">Reference proteome</keyword>
<dbReference type="InterPro" id="IPR038377">
    <property type="entry name" value="Na/Glc_symporter_sf"/>
</dbReference>
<dbReference type="AlphaFoldDB" id="A0A9X4H3D3"/>
<comment type="subcellular location">
    <subcellularLocation>
        <location evidence="1">Membrane</location>
        <topology evidence="1">Multi-pass membrane protein</topology>
    </subcellularLocation>
</comment>
<evidence type="ECO:0000256" key="8">
    <source>
        <dbReference type="SAM" id="Phobius"/>
    </source>
</evidence>
<dbReference type="InterPro" id="IPR001734">
    <property type="entry name" value="Na/solute_symporter"/>
</dbReference>
<dbReference type="PROSITE" id="PS50283">
    <property type="entry name" value="NA_SOLUT_SYMP_3"/>
    <property type="match status" value="1"/>
</dbReference>
<dbReference type="GO" id="GO:0005886">
    <property type="term" value="C:plasma membrane"/>
    <property type="evidence" value="ECO:0007669"/>
    <property type="project" value="TreeGrafter"/>
</dbReference>
<evidence type="ECO:0000256" key="6">
    <source>
        <dbReference type="ARBA" id="ARBA00023136"/>
    </source>
</evidence>
<dbReference type="RefSeq" id="WP_277443193.1">
    <property type="nucleotide sequence ID" value="NZ_JAKOAV010000008.1"/>
</dbReference>
<evidence type="ECO:0000256" key="5">
    <source>
        <dbReference type="ARBA" id="ARBA00022989"/>
    </source>
</evidence>
<feature type="transmembrane region" description="Helical" evidence="8">
    <location>
        <begin position="229"/>
        <end position="248"/>
    </location>
</feature>
<dbReference type="PANTHER" id="PTHR48086:SF7">
    <property type="entry name" value="SODIUM-SOLUTE SYMPORTER-RELATED"/>
    <property type="match status" value="1"/>
</dbReference>
<dbReference type="InterPro" id="IPR050277">
    <property type="entry name" value="Sodium:Solute_Symporter"/>
</dbReference>
<feature type="transmembrane region" description="Helical" evidence="8">
    <location>
        <begin position="303"/>
        <end position="332"/>
    </location>
</feature>
<evidence type="ECO:0000256" key="3">
    <source>
        <dbReference type="ARBA" id="ARBA00022448"/>
    </source>
</evidence>
<accession>A0A9X4H3D3</accession>
<gene>
    <name evidence="9" type="ORF">L7E55_06125</name>
</gene>
<feature type="transmembrane region" description="Helical" evidence="8">
    <location>
        <begin position="380"/>
        <end position="405"/>
    </location>
</feature>
<name>A0A9X4H3D3_9FIRM</name>
<feature type="transmembrane region" description="Helical" evidence="8">
    <location>
        <begin position="185"/>
        <end position="209"/>
    </location>
</feature>
<reference evidence="9" key="1">
    <citation type="submission" date="2022-02" db="EMBL/GenBank/DDBJ databases">
        <authorList>
            <person name="Leng L."/>
        </authorList>
    </citation>
    <scope>NUCLEOTIDE SEQUENCE</scope>
    <source>
        <strain evidence="9">JI</strain>
    </source>
</reference>
<evidence type="ECO:0000313" key="10">
    <source>
        <dbReference type="Proteomes" id="UP001154312"/>
    </source>
</evidence>
<dbReference type="Pfam" id="PF00474">
    <property type="entry name" value="SSF"/>
    <property type="match status" value="1"/>
</dbReference>
<proteinExistence type="inferred from homology"/>
<keyword evidence="4 8" id="KW-0812">Transmembrane</keyword>
<evidence type="ECO:0000256" key="4">
    <source>
        <dbReference type="ARBA" id="ARBA00022692"/>
    </source>
</evidence>
<feature type="transmembrane region" description="Helical" evidence="8">
    <location>
        <begin position="438"/>
        <end position="459"/>
    </location>
</feature>
<feature type="transmembrane region" description="Helical" evidence="8">
    <location>
        <begin position="6"/>
        <end position="25"/>
    </location>
</feature>
<dbReference type="EMBL" id="JAKOAV010000008">
    <property type="protein sequence ID" value="MDF9407938.1"/>
    <property type="molecule type" value="Genomic_DNA"/>
</dbReference>
<keyword evidence="5 8" id="KW-1133">Transmembrane helix</keyword>
<feature type="transmembrane region" description="Helical" evidence="8">
    <location>
        <begin position="412"/>
        <end position="432"/>
    </location>
</feature>
<dbReference type="PANTHER" id="PTHR48086">
    <property type="entry name" value="SODIUM/PROLINE SYMPORTER-RELATED"/>
    <property type="match status" value="1"/>
</dbReference>
<feature type="transmembrane region" description="Helical" evidence="8">
    <location>
        <begin position="45"/>
        <end position="64"/>
    </location>
</feature>
<organism evidence="9 10">
    <name type="scientific">Pelotomaculum isophthalicicum JI</name>
    <dbReference type="NCBI Taxonomy" id="947010"/>
    <lineage>
        <taxon>Bacteria</taxon>
        <taxon>Bacillati</taxon>
        <taxon>Bacillota</taxon>
        <taxon>Clostridia</taxon>
        <taxon>Eubacteriales</taxon>
        <taxon>Desulfotomaculaceae</taxon>
        <taxon>Pelotomaculum</taxon>
    </lineage>
</organism>
<dbReference type="Proteomes" id="UP001154312">
    <property type="component" value="Unassembled WGS sequence"/>
</dbReference>
<dbReference type="Gene3D" id="1.20.1730.10">
    <property type="entry name" value="Sodium/glucose cotransporter"/>
    <property type="match status" value="1"/>
</dbReference>
<dbReference type="CDD" id="cd10322">
    <property type="entry name" value="SLC5sbd"/>
    <property type="match status" value="1"/>
</dbReference>